<organism evidence="2 3">
    <name type="scientific">Anthostomella pinea</name>
    <dbReference type="NCBI Taxonomy" id="933095"/>
    <lineage>
        <taxon>Eukaryota</taxon>
        <taxon>Fungi</taxon>
        <taxon>Dikarya</taxon>
        <taxon>Ascomycota</taxon>
        <taxon>Pezizomycotina</taxon>
        <taxon>Sordariomycetes</taxon>
        <taxon>Xylariomycetidae</taxon>
        <taxon>Xylariales</taxon>
        <taxon>Xylariaceae</taxon>
        <taxon>Anthostomella</taxon>
    </lineage>
</organism>
<evidence type="ECO:0000313" key="2">
    <source>
        <dbReference type="EMBL" id="CAJ2509384.1"/>
    </source>
</evidence>
<feature type="signal peptide" evidence="1">
    <location>
        <begin position="1"/>
        <end position="17"/>
    </location>
</feature>
<sequence>MIFTTTIILSLAALAAASPITPRQEPQQPATVYGVDPSKPFYLYAYTTDYTSSYILQPFYTSVSQLGLQAVPEGGNATASPQANYTLSGSHYGTQLYAYRPGICTSMASCPTDPPALQWSNDEPVDGAPLTFHIGVDEPNFGGLGFYGAYHGGDFEAGTDNYLVGGGDTDLAGAFSVCDLAANSAVKLLTYHGANSSCVAVTVNAYQV</sequence>
<name>A0AAI8VRG4_9PEZI</name>
<dbReference type="Proteomes" id="UP001295740">
    <property type="component" value="Unassembled WGS sequence"/>
</dbReference>
<comment type="caution">
    <text evidence="2">The sequence shown here is derived from an EMBL/GenBank/DDBJ whole genome shotgun (WGS) entry which is preliminary data.</text>
</comment>
<dbReference type="EMBL" id="CAUWAG010000012">
    <property type="protein sequence ID" value="CAJ2509384.1"/>
    <property type="molecule type" value="Genomic_DNA"/>
</dbReference>
<proteinExistence type="predicted"/>
<keyword evidence="1" id="KW-0732">Signal</keyword>
<accession>A0AAI8VRG4</accession>
<evidence type="ECO:0000313" key="3">
    <source>
        <dbReference type="Proteomes" id="UP001295740"/>
    </source>
</evidence>
<evidence type="ECO:0000256" key="1">
    <source>
        <dbReference type="SAM" id="SignalP"/>
    </source>
</evidence>
<keyword evidence="3" id="KW-1185">Reference proteome</keyword>
<reference evidence="2" key="1">
    <citation type="submission" date="2023-10" db="EMBL/GenBank/DDBJ databases">
        <authorList>
            <person name="Hackl T."/>
        </authorList>
    </citation>
    <scope>NUCLEOTIDE SEQUENCE</scope>
</reference>
<protein>
    <submittedName>
        <fullName evidence="2">Uu.00g144100.m01.CDS01</fullName>
    </submittedName>
</protein>
<gene>
    <name evidence="2" type="ORF">KHLLAP_LOCUS9852</name>
</gene>
<dbReference type="AlphaFoldDB" id="A0AAI8VRG4"/>
<feature type="chain" id="PRO_5042476237" evidence="1">
    <location>
        <begin position="18"/>
        <end position="208"/>
    </location>
</feature>